<evidence type="ECO:0000259" key="2">
    <source>
        <dbReference type="PROSITE" id="PS50943"/>
    </source>
</evidence>
<gene>
    <name evidence="3" type="ORF">OU419_18535</name>
</gene>
<evidence type="ECO:0000313" key="3">
    <source>
        <dbReference type="EMBL" id="WAI47767.1"/>
    </source>
</evidence>
<keyword evidence="1" id="KW-0238">DNA-binding</keyword>
<dbReference type="InterPro" id="IPR010982">
    <property type="entry name" value="Lambda_DNA-bd_dom_sf"/>
</dbReference>
<dbReference type="SMART" id="SM00530">
    <property type="entry name" value="HTH_XRE"/>
    <property type="match status" value="1"/>
</dbReference>
<organism evidence="3 4">
    <name type="scientific">Pseudomonas triclosanedens</name>
    <dbReference type="NCBI Taxonomy" id="2961893"/>
    <lineage>
        <taxon>Bacteria</taxon>
        <taxon>Pseudomonadati</taxon>
        <taxon>Pseudomonadota</taxon>
        <taxon>Gammaproteobacteria</taxon>
        <taxon>Pseudomonadales</taxon>
        <taxon>Pseudomonadaceae</taxon>
        <taxon>Pseudomonas</taxon>
    </lineage>
</organism>
<dbReference type="SUPFAM" id="SSF47413">
    <property type="entry name" value="lambda repressor-like DNA-binding domains"/>
    <property type="match status" value="1"/>
</dbReference>
<dbReference type="PANTHER" id="PTHR46797:SF1">
    <property type="entry name" value="METHYLPHOSPHONATE SYNTHASE"/>
    <property type="match status" value="1"/>
</dbReference>
<dbReference type="InterPro" id="IPR001387">
    <property type="entry name" value="Cro/C1-type_HTH"/>
</dbReference>
<dbReference type="CDD" id="cd00093">
    <property type="entry name" value="HTH_XRE"/>
    <property type="match status" value="1"/>
</dbReference>
<dbReference type="PROSITE" id="PS50943">
    <property type="entry name" value="HTH_CROC1"/>
    <property type="match status" value="1"/>
</dbReference>
<accession>A0ABY6ZTA4</accession>
<protein>
    <submittedName>
        <fullName evidence="3">Helix-turn-helix transcriptional regulator</fullName>
    </submittedName>
</protein>
<dbReference type="InterPro" id="IPR050807">
    <property type="entry name" value="TransReg_Diox_bact_type"/>
</dbReference>
<evidence type="ECO:0000313" key="4">
    <source>
        <dbReference type="Proteomes" id="UP001163624"/>
    </source>
</evidence>
<reference evidence="3" key="1">
    <citation type="submission" date="2022-11" db="EMBL/GenBank/DDBJ databases">
        <title>Pseudomonas triclosanedens sp. nov., a triclosan degrader isolated from activated sludge.</title>
        <authorList>
            <person name="Yin Y."/>
            <person name="Lu Z."/>
        </authorList>
    </citation>
    <scope>NUCLEOTIDE SEQUENCE</scope>
    <source>
        <strain evidence="3">ZM23</strain>
    </source>
</reference>
<sequence>METNQKLRTAFGQRIRELRSKQGFSQEAFADKCGFVRTYMSRIETGTANPSLEAAKVLADGLGMTLSELLEGL</sequence>
<name>A0ABY6ZTA4_9PSED</name>
<dbReference type="Proteomes" id="UP001163624">
    <property type="component" value="Chromosome"/>
</dbReference>
<proteinExistence type="predicted"/>
<dbReference type="EMBL" id="CP113432">
    <property type="protein sequence ID" value="WAI47767.1"/>
    <property type="molecule type" value="Genomic_DNA"/>
</dbReference>
<dbReference type="Pfam" id="PF13560">
    <property type="entry name" value="HTH_31"/>
    <property type="match status" value="1"/>
</dbReference>
<evidence type="ECO:0000256" key="1">
    <source>
        <dbReference type="ARBA" id="ARBA00023125"/>
    </source>
</evidence>
<feature type="domain" description="HTH cro/C1-type" evidence="2">
    <location>
        <begin position="15"/>
        <end position="69"/>
    </location>
</feature>
<dbReference type="Gene3D" id="1.10.260.40">
    <property type="entry name" value="lambda repressor-like DNA-binding domains"/>
    <property type="match status" value="1"/>
</dbReference>
<dbReference type="PANTHER" id="PTHR46797">
    <property type="entry name" value="HTH-TYPE TRANSCRIPTIONAL REGULATOR"/>
    <property type="match status" value="1"/>
</dbReference>
<keyword evidence="4" id="KW-1185">Reference proteome</keyword>
<dbReference type="RefSeq" id="WP_254475820.1">
    <property type="nucleotide sequence ID" value="NZ_CP113432.1"/>
</dbReference>